<sequence>MGGCSCDTKAFSSEMSGDIRAYDINTVDIYTLEGGGLTGARYPAWEWRTRAAVWGGPGSGRRWRRGIGGEGGGGGGDWGASRVGRWGSRVSPMYWASCKKMRSADS</sequence>
<feature type="compositionally biased region" description="Gly residues" evidence="1">
    <location>
        <begin position="66"/>
        <end position="78"/>
    </location>
</feature>
<organism evidence="2 3">
    <name type="scientific">Colocasia esculenta</name>
    <name type="common">Wild taro</name>
    <name type="synonym">Arum esculentum</name>
    <dbReference type="NCBI Taxonomy" id="4460"/>
    <lineage>
        <taxon>Eukaryota</taxon>
        <taxon>Viridiplantae</taxon>
        <taxon>Streptophyta</taxon>
        <taxon>Embryophyta</taxon>
        <taxon>Tracheophyta</taxon>
        <taxon>Spermatophyta</taxon>
        <taxon>Magnoliopsida</taxon>
        <taxon>Liliopsida</taxon>
        <taxon>Araceae</taxon>
        <taxon>Aroideae</taxon>
        <taxon>Colocasieae</taxon>
        <taxon>Colocasia</taxon>
    </lineage>
</organism>
<name>A0A843WX06_COLES</name>
<dbReference type="Proteomes" id="UP000652761">
    <property type="component" value="Unassembled WGS sequence"/>
</dbReference>
<protein>
    <submittedName>
        <fullName evidence="2">Uncharacterized protein</fullName>
    </submittedName>
</protein>
<comment type="caution">
    <text evidence="2">The sequence shown here is derived from an EMBL/GenBank/DDBJ whole genome shotgun (WGS) entry which is preliminary data.</text>
</comment>
<gene>
    <name evidence="2" type="ORF">Taro_043943</name>
</gene>
<accession>A0A843WX06</accession>
<dbReference type="EMBL" id="NMUH01004851">
    <property type="protein sequence ID" value="MQM11038.1"/>
    <property type="molecule type" value="Genomic_DNA"/>
</dbReference>
<evidence type="ECO:0000256" key="1">
    <source>
        <dbReference type="SAM" id="MobiDB-lite"/>
    </source>
</evidence>
<feature type="region of interest" description="Disordered" evidence="1">
    <location>
        <begin position="61"/>
        <end position="81"/>
    </location>
</feature>
<keyword evidence="3" id="KW-1185">Reference proteome</keyword>
<dbReference type="AlphaFoldDB" id="A0A843WX06"/>
<evidence type="ECO:0000313" key="2">
    <source>
        <dbReference type="EMBL" id="MQM11038.1"/>
    </source>
</evidence>
<reference evidence="2" key="1">
    <citation type="submission" date="2017-07" db="EMBL/GenBank/DDBJ databases">
        <title>Taro Niue Genome Assembly and Annotation.</title>
        <authorList>
            <person name="Atibalentja N."/>
            <person name="Keating K."/>
            <person name="Fields C.J."/>
        </authorList>
    </citation>
    <scope>NUCLEOTIDE SEQUENCE</scope>
    <source>
        <strain evidence="2">Niue_2</strain>
        <tissue evidence="2">Leaf</tissue>
    </source>
</reference>
<proteinExistence type="predicted"/>
<evidence type="ECO:0000313" key="3">
    <source>
        <dbReference type="Proteomes" id="UP000652761"/>
    </source>
</evidence>